<keyword evidence="1" id="KW-0732">Signal</keyword>
<protein>
    <recommendedName>
        <fullName evidence="4">PepSY domain-containing protein</fullName>
    </recommendedName>
</protein>
<feature type="signal peptide" evidence="1">
    <location>
        <begin position="1"/>
        <end position="19"/>
    </location>
</feature>
<accession>A0ABT0A6Z6</accession>
<evidence type="ECO:0000256" key="1">
    <source>
        <dbReference type="SAM" id="SignalP"/>
    </source>
</evidence>
<reference evidence="2 3" key="1">
    <citation type="submission" date="2022-03" db="EMBL/GenBank/DDBJ databases">
        <title>Luteimonas soily sp. nov., a novel bacterium isolated from the soil.</title>
        <authorList>
            <person name="Zhang X."/>
        </authorList>
    </citation>
    <scope>NUCLEOTIDE SEQUENCE [LARGE SCALE GENOMIC DNA]</scope>
    <source>
        <strain evidence="2 3">50</strain>
    </source>
</reference>
<sequence length="123" mass="13178">MRKWIFGLCVGLVASAALADGVENKWRLEFSGNAESAGRIVLELAPAVGEPIRATVDVANGRSENGVARAVRDALQAQAGSRYDIEVDDGEDVLVKKHDGERDFVVTIVENSVRGVKIEADAE</sequence>
<proteinExistence type="predicted"/>
<evidence type="ECO:0000313" key="3">
    <source>
        <dbReference type="Proteomes" id="UP001165423"/>
    </source>
</evidence>
<evidence type="ECO:0008006" key="4">
    <source>
        <dbReference type="Google" id="ProtNLM"/>
    </source>
</evidence>
<feature type="chain" id="PRO_5047055683" description="PepSY domain-containing protein" evidence="1">
    <location>
        <begin position="20"/>
        <end position="123"/>
    </location>
</feature>
<dbReference type="Proteomes" id="UP001165423">
    <property type="component" value="Unassembled WGS sequence"/>
</dbReference>
<organism evidence="2 3">
    <name type="scientific">Cognatiluteimonas sedimenti</name>
    <dbReference type="NCBI Taxonomy" id="2927791"/>
    <lineage>
        <taxon>Bacteria</taxon>
        <taxon>Pseudomonadati</taxon>
        <taxon>Pseudomonadota</taxon>
        <taxon>Gammaproteobacteria</taxon>
        <taxon>Lysobacterales</taxon>
        <taxon>Lysobacteraceae</taxon>
        <taxon>Cognatiluteimonas</taxon>
    </lineage>
</organism>
<dbReference type="EMBL" id="JALGCL010000005">
    <property type="protein sequence ID" value="MCJ0826773.1"/>
    <property type="molecule type" value="Genomic_DNA"/>
</dbReference>
<gene>
    <name evidence="2" type="ORF">MQC88_12555</name>
</gene>
<comment type="caution">
    <text evidence="2">The sequence shown here is derived from an EMBL/GenBank/DDBJ whole genome shotgun (WGS) entry which is preliminary data.</text>
</comment>
<evidence type="ECO:0000313" key="2">
    <source>
        <dbReference type="EMBL" id="MCJ0826773.1"/>
    </source>
</evidence>
<keyword evidence="3" id="KW-1185">Reference proteome</keyword>
<dbReference type="RefSeq" id="WP_243322602.1">
    <property type="nucleotide sequence ID" value="NZ_JALGCL010000005.1"/>
</dbReference>
<name>A0ABT0A6Z6_9GAMM</name>